<sequence length="182" mass="18456">MSSKLRTILICIAGVGLGAQAYAATPQTGVVNITGKVTETSCVLGTSATTVSVNLPPVDKDLLSAAQSSAGRGGFSLKVTGCGDGVKVSAGFVPDTNVDAHGNLKNQAATDPASSVQVQVLDKNHDVININTDDATTQLARAETVSGTTPANLQYYVQYYSQTGGAGAGAVAATANFQLTYE</sequence>
<evidence type="ECO:0000256" key="4">
    <source>
        <dbReference type="SAM" id="SignalP"/>
    </source>
</evidence>
<name>A0ABR8S6Y6_9BURK</name>
<dbReference type="InterPro" id="IPR036937">
    <property type="entry name" value="Adhesion_dom_fimbrial_sf"/>
</dbReference>
<evidence type="ECO:0000313" key="5">
    <source>
        <dbReference type="EMBL" id="MBD7959244.1"/>
    </source>
</evidence>
<dbReference type="EMBL" id="JACSQK010000001">
    <property type="protein sequence ID" value="MBD7959244.1"/>
    <property type="molecule type" value="Genomic_DNA"/>
</dbReference>
<evidence type="ECO:0000256" key="3">
    <source>
        <dbReference type="ARBA" id="ARBA00023263"/>
    </source>
</evidence>
<proteinExistence type="inferred from homology"/>
<accession>A0ABR8S6Y6</accession>
<dbReference type="PANTHER" id="PTHR33420:SF10">
    <property type="entry name" value="FIMBRIAE MAJOR SUBUNIT"/>
    <property type="match status" value="1"/>
</dbReference>
<dbReference type="InterPro" id="IPR039458">
    <property type="entry name" value="FimA-like"/>
</dbReference>
<gene>
    <name evidence="5" type="ORF">H9646_02015</name>
</gene>
<feature type="chain" id="PRO_5045046896" evidence="4">
    <location>
        <begin position="24"/>
        <end position="182"/>
    </location>
</feature>
<dbReference type="InterPro" id="IPR008966">
    <property type="entry name" value="Adhesion_dom_sf"/>
</dbReference>
<evidence type="ECO:0000256" key="1">
    <source>
        <dbReference type="ARBA" id="ARBA00004561"/>
    </source>
</evidence>
<evidence type="ECO:0000313" key="6">
    <source>
        <dbReference type="Proteomes" id="UP000634919"/>
    </source>
</evidence>
<dbReference type="Proteomes" id="UP000634919">
    <property type="component" value="Unassembled WGS sequence"/>
</dbReference>
<comment type="similarity">
    <text evidence="2">Belongs to the fimbrial protein family.</text>
</comment>
<dbReference type="SUPFAM" id="SSF49401">
    <property type="entry name" value="Bacterial adhesins"/>
    <property type="match status" value="1"/>
</dbReference>
<organism evidence="5 6">
    <name type="scientific">Comamonas avium</name>
    <dbReference type="NCBI Taxonomy" id="2762231"/>
    <lineage>
        <taxon>Bacteria</taxon>
        <taxon>Pseudomonadati</taxon>
        <taxon>Pseudomonadota</taxon>
        <taxon>Betaproteobacteria</taxon>
        <taxon>Burkholderiales</taxon>
        <taxon>Comamonadaceae</taxon>
        <taxon>Comamonas</taxon>
    </lineage>
</organism>
<dbReference type="InterPro" id="IPR050263">
    <property type="entry name" value="Bact_Fimbrial_Adh_Pro"/>
</dbReference>
<keyword evidence="4" id="KW-0732">Signal</keyword>
<comment type="subcellular location">
    <subcellularLocation>
        <location evidence="1">Fimbrium</location>
    </subcellularLocation>
</comment>
<dbReference type="Pfam" id="PF16970">
    <property type="entry name" value="FimA"/>
    <property type="match status" value="1"/>
</dbReference>
<comment type="caution">
    <text evidence="5">The sequence shown here is derived from an EMBL/GenBank/DDBJ whole genome shotgun (WGS) entry which is preliminary data.</text>
</comment>
<protein>
    <submittedName>
        <fullName evidence="5">Type 1 fimbrial protein</fullName>
    </submittedName>
</protein>
<reference evidence="5 6" key="1">
    <citation type="submission" date="2020-08" db="EMBL/GenBank/DDBJ databases">
        <title>A Genomic Blueprint of the Chicken Gut Microbiome.</title>
        <authorList>
            <person name="Gilroy R."/>
            <person name="Ravi A."/>
            <person name="Getino M."/>
            <person name="Pursley I."/>
            <person name="Horton D.L."/>
            <person name="Alikhan N.-F."/>
            <person name="Baker D."/>
            <person name="Gharbi K."/>
            <person name="Hall N."/>
            <person name="Watson M."/>
            <person name="Adriaenssens E.M."/>
            <person name="Foster-Nyarko E."/>
            <person name="Jarju S."/>
            <person name="Secka A."/>
            <person name="Antonio M."/>
            <person name="Oren A."/>
            <person name="Chaudhuri R."/>
            <person name="La Ragione R.M."/>
            <person name="Hildebrand F."/>
            <person name="Pallen M.J."/>
        </authorList>
    </citation>
    <scope>NUCLEOTIDE SEQUENCE [LARGE SCALE GENOMIC DNA]</scope>
    <source>
        <strain evidence="5 6">Sa2CVA6</strain>
    </source>
</reference>
<dbReference type="Gene3D" id="2.60.40.1090">
    <property type="entry name" value="Fimbrial-type adhesion domain"/>
    <property type="match status" value="1"/>
</dbReference>
<evidence type="ECO:0000256" key="2">
    <source>
        <dbReference type="ARBA" id="ARBA00006671"/>
    </source>
</evidence>
<feature type="signal peptide" evidence="4">
    <location>
        <begin position="1"/>
        <end position="23"/>
    </location>
</feature>
<dbReference type="RefSeq" id="WP_191721647.1">
    <property type="nucleotide sequence ID" value="NZ_JACSQK010000001.1"/>
</dbReference>
<keyword evidence="6" id="KW-1185">Reference proteome</keyword>
<dbReference type="PANTHER" id="PTHR33420">
    <property type="entry name" value="FIMBRIAL SUBUNIT ELFA-RELATED"/>
    <property type="match status" value="1"/>
</dbReference>
<keyword evidence="3" id="KW-0281">Fimbrium</keyword>